<organism evidence="1 2">
    <name type="scientific">Megaselia scalaris</name>
    <name type="common">Humpbacked fly</name>
    <name type="synonym">Phora scalaris</name>
    <dbReference type="NCBI Taxonomy" id="36166"/>
    <lineage>
        <taxon>Eukaryota</taxon>
        <taxon>Metazoa</taxon>
        <taxon>Ecdysozoa</taxon>
        <taxon>Arthropoda</taxon>
        <taxon>Hexapoda</taxon>
        <taxon>Insecta</taxon>
        <taxon>Pterygota</taxon>
        <taxon>Neoptera</taxon>
        <taxon>Endopterygota</taxon>
        <taxon>Diptera</taxon>
        <taxon>Brachycera</taxon>
        <taxon>Muscomorpha</taxon>
        <taxon>Platypezoidea</taxon>
        <taxon>Phoridae</taxon>
        <taxon>Megaseliini</taxon>
        <taxon>Megaselia</taxon>
    </lineage>
</organism>
<protein>
    <submittedName>
        <fullName evidence="1">Uncharacterized protein</fullName>
    </submittedName>
</protein>
<evidence type="ECO:0000313" key="1">
    <source>
        <dbReference type="EnsemblMetazoa" id="MESCA008386-PA"/>
    </source>
</evidence>
<dbReference type="HOGENOM" id="CLU_2690644_0_0_1"/>
<accession>T1GX46</accession>
<dbReference type="EMBL" id="CAQQ02067210">
    <property type="status" value="NOT_ANNOTATED_CDS"/>
    <property type="molecule type" value="Genomic_DNA"/>
</dbReference>
<keyword evidence="2" id="KW-1185">Reference proteome</keyword>
<dbReference type="EMBL" id="CAQQ02067209">
    <property type="status" value="NOT_ANNOTATED_CDS"/>
    <property type="molecule type" value="Genomic_DNA"/>
</dbReference>
<proteinExistence type="predicted"/>
<sequence length="74" mass="8415">MSVWTPPKIKKKFEMPEELLKAAYINFIDAFIDASQNSKTMQNALFALTTKKETNMTPRAVSKLLLDSPILKNL</sequence>
<name>T1GX46_MEGSC</name>
<dbReference type="Proteomes" id="UP000015102">
    <property type="component" value="Unassembled WGS sequence"/>
</dbReference>
<reference evidence="1" key="2">
    <citation type="submission" date="2015-06" db="UniProtKB">
        <authorList>
            <consortium name="EnsemblMetazoa"/>
        </authorList>
    </citation>
    <scope>IDENTIFICATION</scope>
</reference>
<dbReference type="EMBL" id="CAQQ02067211">
    <property type="status" value="NOT_ANNOTATED_CDS"/>
    <property type="molecule type" value="Genomic_DNA"/>
</dbReference>
<evidence type="ECO:0000313" key="2">
    <source>
        <dbReference type="Proteomes" id="UP000015102"/>
    </source>
</evidence>
<dbReference type="AlphaFoldDB" id="T1GX46"/>
<reference evidence="2" key="1">
    <citation type="submission" date="2013-02" db="EMBL/GenBank/DDBJ databases">
        <authorList>
            <person name="Hughes D."/>
        </authorList>
    </citation>
    <scope>NUCLEOTIDE SEQUENCE</scope>
    <source>
        <strain>Durham</strain>
        <strain evidence="2">NC isolate 2 -- Noor lab</strain>
    </source>
</reference>
<dbReference type="EnsemblMetazoa" id="MESCA008386-RA">
    <property type="protein sequence ID" value="MESCA008386-PA"/>
    <property type="gene ID" value="MESCA008386"/>
</dbReference>